<dbReference type="EMBL" id="JBHUDL010000005">
    <property type="protein sequence ID" value="MFD1632788.1"/>
    <property type="molecule type" value="Genomic_DNA"/>
</dbReference>
<dbReference type="InterPro" id="IPR009010">
    <property type="entry name" value="Asp_de-COase-like_dom_sf"/>
</dbReference>
<dbReference type="InterPro" id="IPR050123">
    <property type="entry name" value="Prok_molybdopt-oxidoreductase"/>
</dbReference>
<evidence type="ECO:0000313" key="10">
    <source>
        <dbReference type="EMBL" id="MFD1632788.1"/>
    </source>
</evidence>
<dbReference type="FunFam" id="3.40.228.10:FF:000002">
    <property type="entry name" value="Formate dehydrogenase subunit alpha"/>
    <property type="match status" value="1"/>
</dbReference>
<evidence type="ECO:0000256" key="2">
    <source>
        <dbReference type="ARBA" id="ARBA00001966"/>
    </source>
</evidence>
<dbReference type="Pfam" id="PF00384">
    <property type="entry name" value="Molybdopterin"/>
    <property type="match status" value="1"/>
</dbReference>
<protein>
    <submittedName>
        <fullName evidence="10">Formate dehydrogenase subunit alpha</fullName>
        <ecNumber evidence="10">1.17.1.9</ecNumber>
    </submittedName>
</protein>
<dbReference type="Gene3D" id="3.40.228.10">
    <property type="entry name" value="Dimethylsulfoxide Reductase, domain 2"/>
    <property type="match status" value="1"/>
</dbReference>
<dbReference type="PANTHER" id="PTHR43105:SF14">
    <property type="entry name" value="FORMATE DEHYDROGENASE H"/>
    <property type="match status" value="1"/>
</dbReference>
<keyword evidence="8" id="KW-0411">Iron-sulfur</keyword>
<dbReference type="GO" id="GO:0046872">
    <property type="term" value="F:metal ion binding"/>
    <property type="evidence" value="ECO:0007669"/>
    <property type="project" value="UniProtKB-KW"/>
</dbReference>
<dbReference type="SMART" id="SM00926">
    <property type="entry name" value="Molybdop_Fe4S4"/>
    <property type="match status" value="1"/>
</dbReference>
<keyword evidence="6 10" id="KW-0560">Oxidoreductase</keyword>
<accession>A0ABD6CU73</accession>
<dbReference type="Gene3D" id="3.40.50.740">
    <property type="match status" value="1"/>
</dbReference>
<dbReference type="GO" id="GO:0051539">
    <property type="term" value="F:4 iron, 4 sulfur cluster binding"/>
    <property type="evidence" value="ECO:0007669"/>
    <property type="project" value="UniProtKB-KW"/>
</dbReference>
<feature type="domain" description="4Fe-4S Mo/W bis-MGD-type" evidence="9">
    <location>
        <begin position="60"/>
        <end position="118"/>
    </location>
</feature>
<keyword evidence="5" id="KW-0479">Metal-binding</keyword>
<dbReference type="InterPro" id="IPR006478">
    <property type="entry name" value="Formate_DH_asu"/>
</dbReference>
<organism evidence="10 11">
    <name type="scientific">Haloplanus ruber</name>
    <dbReference type="NCBI Taxonomy" id="869892"/>
    <lineage>
        <taxon>Archaea</taxon>
        <taxon>Methanobacteriati</taxon>
        <taxon>Methanobacteriota</taxon>
        <taxon>Stenosarchaea group</taxon>
        <taxon>Halobacteria</taxon>
        <taxon>Halobacteriales</taxon>
        <taxon>Haloferacaceae</taxon>
        <taxon>Haloplanus</taxon>
    </lineage>
</organism>
<dbReference type="PROSITE" id="PS51669">
    <property type="entry name" value="4FE4S_MOW_BIS_MGD"/>
    <property type="match status" value="1"/>
</dbReference>
<dbReference type="Proteomes" id="UP001597075">
    <property type="component" value="Unassembled WGS sequence"/>
</dbReference>
<evidence type="ECO:0000256" key="1">
    <source>
        <dbReference type="ARBA" id="ARBA00001942"/>
    </source>
</evidence>
<keyword evidence="7" id="KW-0408">Iron</keyword>
<dbReference type="PIRSF" id="PIRSF000144">
    <property type="entry name" value="CbbBc"/>
    <property type="match status" value="1"/>
</dbReference>
<evidence type="ECO:0000313" key="11">
    <source>
        <dbReference type="Proteomes" id="UP001597075"/>
    </source>
</evidence>
<comment type="caution">
    <text evidence="10">The sequence shown here is derived from an EMBL/GenBank/DDBJ whole genome shotgun (WGS) entry which is preliminary data.</text>
</comment>
<gene>
    <name evidence="10" type="primary">fdhF</name>
    <name evidence="10" type="ORF">ACFSBJ_03400</name>
</gene>
<dbReference type="CDD" id="cd02753">
    <property type="entry name" value="MopB_Formate-Dh-H"/>
    <property type="match status" value="1"/>
</dbReference>
<dbReference type="FunFam" id="2.40.40.20:FF:000005">
    <property type="entry name" value="Periplasmic nitrate reductase"/>
    <property type="match status" value="1"/>
</dbReference>
<dbReference type="Pfam" id="PF04879">
    <property type="entry name" value="Molybdop_Fe4S4"/>
    <property type="match status" value="1"/>
</dbReference>
<comment type="cofactor">
    <cofactor evidence="1">
        <name>Mo-bis(molybdopterin guanine dinucleotide)</name>
        <dbReference type="ChEBI" id="CHEBI:60539"/>
    </cofactor>
</comment>
<dbReference type="SUPFAM" id="SSF50692">
    <property type="entry name" value="ADC-like"/>
    <property type="match status" value="1"/>
</dbReference>
<dbReference type="AlphaFoldDB" id="A0ABD6CU73"/>
<dbReference type="PANTHER" id="PTHR43105">
    <property type="entry name" value="RESPIRATORY NITRATE REDUCTASE"/>
    <property type="match status" value="1"/>
</dbReference>
<proteinExistence type="predicted"/>
<evidence type="ECO:0000256" key="3">
    <source>
        <dbReference type="ARBA" id="ARBA00022485"/>
    </source>
</evidence>
<dbReference type="InterPro" id="IPR041924">
    <property type="entry name" value="Formate_Dh-H_N"/>
</dbReference>
<sequence length="760" mass="83140">MKGGNDGDDLDGVAGYMQQAKQEALQNVEHVAEGVAAETLSEGNLFEIAQSIGDKRLKDLNVADTTCGYCAVGCRFDLYSDGEEILAARPTEEEDAPVNGISTCVKGKFGYDFINSDDRLTAPLVRDETGEFREATWDEALTRVAEGLGQIKEQHGGEALSVIASSKATNEENYLMGKFARQVLGTNSIDNCNRLCHSSTVAGLAKTYGYGAASISTDDFELADCILLTGSNTTEAHPVLATRIKQNVRDGADLLVFDPREIQIAEYATQYSQINPGYDAVWINAITRHILNNDLHDEEFVEERTTGFEEIKESVQEFTPDVVEDVTGIPHAEIVSAAETIAEADRCVFGWTLGLTEHSHGTENVMAMANLAAVTGNLGKPGAGVSPFRGQNNVQGGGGDMGPLPDNFPGYQDIADDEIRAKFEDAWDCEISPEYGYYTTQMFLAADEDDIRGMYIIGENSALSEPGVNHAEAVLEDLEFLVVQDLFVNETAQYADVVLPACSFVEKTGTFTNTDRTVQMVKQVMEPKGGSRPDWKILQDLANRMGREWDYSSTAEIMREVKSLTPIYGGISQERVDREGGVQWPCWDDDHPGTVRLYEDEFNTDDGKAHLQAVGYSEPAELPDEEYPFTLTTGRVLYQYHTGTMTHREEGIMQYTPSDFIEIHPETAVNHGIESGDLVRVTSRRGEVVVPAQVTDRVGPKNVFIPIHFAESAVNRLTDEEHLDPTAATPEFKVSAVRVTPYEGGAESVSTADVATGGDD</sequence>
<dbReference type="RefSeq" id="WP_256406559.1">
    <property type="nucleotide sequence ID" value="NZ_CP187152.1"/>
</dbReference>
<dbReference type="SUPFAM" id="SSF53706">
    <property type="entry name" value="Formate dehydrogenase/DMSO reductase, domains 1-3"/>
    <property type="match status" value="1"/>
</dbReference>
<dbReference type="Pfam" id="PF01568">
    <property type="entry name" value="Molydop_binding"/>
    <property type="match status" value="1"/>
</dbReference>
<evidence type="ECO:0000256" key="7">
    <source>
        <dbReference type="ARBA" id="ARBA00023004"/>
    </source>
</evidence>
<name>A0ABD6CU73_9EURY</name>
<dbReference type="GO" id="GO:0008863">
    <property type="term" value="F:formate dehydrogenase (NAD+) activity"/>
    <property type="evidence" value="ECO:0007669"/>
    <property type="project" value="UniProtKB-EC"/>
</dbReference>
<evidence type="ECO:0000256" key="5">
    <source>
        <dbReference type="ARBA" id="ARBA00022723"/>
    </source>
</evidence>
<keyword evidence="3" id="KW-0004">4Fe-4S</keyword>
<evidence type="ECO:0000256" key="4">
    <source>
        <dbReference type="ARBA" id="ARBA00022505"/>
    </source>
</evidence>
<dbReference type="EC" id="1.17.1.9" evidence="10"/>
<evidence type="ECO:0000259" key="9">
    <source>
        <dbReference type="PROSITE" id="PS51669"/>
    </source>
</evidence>
<comment type="cofactor">
    <cofactor evidence="2">
        <name>[4Fe-4S] cluster</name>
        <dbReference type="ChEBI" id="CHEBI:49883"/>
    </cofactor>
</comment>
<dbReference type="InterPro" id="IPR006963">
    <property type="entry name" value="Mopterin_OxRdtase_4Fe-4S_dom"/>
</dbReference>
<evidence type="ECO:0000256" key="6">
    <source>
        <dbReference type="ARBA" id="ARBA00023002"/>
    </source>
</evidence>
<evidence type="ECO:0000256" key="8">
    <source>
        <dbReference type="ARBA" id="ARBA00023014"/>
    </source>
</evidence>
<dbReference type="InterPro" id="IPR006656">
    <property type="entry name" value="Mopterin_OxRdtase"/>
</dbReference>
<dbReference type="InterPro" id="IPR006657">
    <property type="entry name" value="MoPterin_dinucl-bd_dom"/>
</dbReference>
<keyword evidence="11" id="KW-1185">Reference proteome</keyword>
<dbReference type="NCBIfam" id="TIGR01591">
    <property type="entry name" value="Fdh-alpha"/>
    <property type="match status" value="1"/>
</dbReference>
<reference evidence="10 11" key="1">
    <citation type="journal article" date="2019" name="Int. J. Syst. Evol. Microbiol.">
        <title>The Global Catalogue of Microorganisms (GCM) 10K type strain sequencing project: providing services to taxonomists for standard genome sequencing and annotation.</title>
        <authorList>
            <consortium name="The Broad Institute Genomics Platform"/>
            <consortium name="The Broad Institute Genome Sequencing Center for Infectious Disease"/>
            <person name="Wu L."/>
            <person name="Ma J."/>
        </authorList>
    </citation>
    <scope>NUCLEOTIDE SEQUENCE [LARGE SCALE GENOMIC DNA]</scope>
    <source>
        <strain evidence="10 11">CGMCC 1.10594</strain>
    </source>
</reference>
<dbReference type="Gene3D" id="2.20.25.90">
    <property type="entry name" value="ADC-like domains"/>
    <property type="match status" value="1"/>
</dbReference>
<keyword evidence="4" id="KW-0500">Molybdenum</keyword>
<dbReference type="Gene3D" id="2.40.40.20">
    <property type="match status" value="1"/>
</dbReference>